<name>A0ABS8Y9X7_DATST</name>
<sequence>MEVWWVAGVNGGYGGAREIGEGFSGGGGVGFYGDGFRRRKGEGSGGCSDGREGGRRRCFAGERKEKKRRVRVTPLFSGVVAGGRFGRQQWWKGKRGPHRWCFAGEDEGMVVG</sequence>
<evidence type="ECO:0000313" key="1">
    <source>
        <dbReference type="EMBL" id="MCE5167301.1"/>
    </source>
</evidence>
<proteinExistence type="predicted"/>
<keyword evidence="2" id="KW-1185">Reference proteome</keyword>
<accession>A0ABS8Y9X7</accession>
<protein>
    <submittedName>
        <fullName evidence="1">Uncharacterized protein</fullName>
    </submittedName>
</protein>
<evidence type="ECO:0000313" key="2">
    <source>
        <dbReference type="Proteomes" id="UP000823775"/>
    </source>
</evidence>
<gene>
    <name evidence="1" type="ORF">HAX54_047160</name>
</gene>
<reference evidence="1 2" key="1">
    <citation type="journal article" date="2021" name="BMC Genomics">
        <title>Datura genome reveals duplications of psychoactive alkaloid biosynthetic genes and high mutation rate following tissue culture.</title>
        <authorList>
            <person name="Rajewski A."/>
            <person name="Carter-House D."/>
            <person name="Stajich J."/>
            <person name="Litt A."/>
        </authorList>
    </citation>
    <scope>NUCLEOTIDE SEQUENCE [LARGE SCALE GENOMIC DNA]</scope>
    <source>
        <strain evidence="1">AR-01</strain>
    </source>
</reference>
<feature type="non-terminal residue" evidence="1">
    <location>
        <position position="112"/>
    </location>
</feature>
<organism evidence="1 2">
    <name type="scientific">Datura stramonium</name>
    <name type="common">Jimsonweed</name>
    <name type="synonym">Common thornapple</name>
    <dbReference type="NCBI Taxonomy" id="4076"/>
    <lineage>
        <taxon>Eukaryota</taxon>
        <taxon>Viridiplantae</taxon>
        <taxon>Streptophyta</taxon>
        <taxon>Embryophyta</taxon>
        <taxon>Tracheophyta</taxon>
        <taxon>Spermatophyta</taxon>
        <taxon>Magnoliopsida</taxon>
        <taxon>eudicotyledons</taxon>
        <taxon>Gunneridae</taxon>
        <taxon>Pentapetalae</taxon>
        <taxon>asterids</taxon>
        <taxon>lamiids</taxon>
        <taxon>Solanales</taxon>
        <taxon>Solanaceae</taxon>
        <taxon>Solanoideae</taxon>
        <taxon>Datureae</taxon>
        <taxon>Datura</taxon>
    </lineage>
</organism>
<dbReference type="Proteomes" id="UP000823775">
    <property type="component" value="Unassembled WGS sequence"/>
</dbReference>
<dbReference type="EMBL" id="JACEIK010075631">
    <property type="protein sequence ID" value="MCE5167301.1"/>
    <property type="molecule type" value="Genomic_DNA"/>
</dbReference>
<comment type="caution">
    <text evidence="1">The sequence shown here is derived from an EMBL/GenBank/DDBJ whole genome shotgun (WGS) entry which is preliminary data.</text>
</comment>